<gene>
    <name evidence="8" type="ORF">RFI_15966</name>
</gene>
<sequence>MFMSNIYMMCIGKNTNKYTTMMTTEGVIMHNVTIYNNTYHSGVLQSKGEFDRGTWNLSRCNFENNYGGMFISDGTRASIEHSKIIGFNPLSDSLGFNVLIDEVATVVFDSCVFENNNGDHYGGGALRVDNVKHSLTITQTVFMNNNAYMGGAIMSIHTPVVALSSCIFYNNSASQDGGAVYFDYPPLSSSDSADVHVSAFNTSFILNVAGFKGGAIHSSLGVLQLEKCLLSDNSGEFGMFYYYYYYYYYY</sequence>
<evidence type="ECO:0000256" key="1">
    <source>
        <dbReference type="ARBA" id="ARBA00004196"/>
    </source>
</evidence>
<protein>
    <submittedName>
        <fullName evidence="8">Adhesin-like protein</fullName>
    </submittedName>
</protein>
<dbReference type="Pfam" id="PF02415">
    <property type="entry name" value="Chlam_PMP"/>
    <property type="match status" value="1"/>
</dbReference>
<keyword evidence="5" id="KW-0732">Signal</keyword>
<keyword evidence="9" id="KW-1185">Reference proteome</keyword>
<evidence type="ECO:0000313" key="9">
    <source>
        <dbReference type="Proteomes" id="UP000023152"/>
    </source>
</evidence>
<keyword evidence="7" id="KW-0998">Cell outer membrane</keyword>
<comment type="subcellular location">
    <subcellularLocation>
        <location evidence="1">Cell envelope</location>
    </subcellularLocation>
    <subcellularLocation>
        <location evidence="2">Cell outer membrane</location>
    </subcellularLocation>
    <subcellularLocation>
        <location evidence="3">Secreted</location>
    </subcellularLocation>
</comment>
<evidence type="ECO:0000256" key="6">
    <source>
        <dbReference type="ARBA" id="ARBA00023136"/>
    </source>
</evidence>
<comment type="caution">
    <text evidence="8">The sequence shown here is derived from an EMBL/GenBank/DDBJ whole genome shotgun (WGS) entry which is preliminary data.</text>
</comment>
<proteinExistence type="predicted"/>
<keyword evidence="4" id="KW-0964">Secreted</keyword>
<evidence type="ECO:0000256" key="3">
    <source>
        <dbReference type="ARBA" id="ARBA00004613"/>
    </source>
</evidence>
<dbReference type="InterPro" id="IPR011050">
    <property type="entry name" value="Pectin_lyase_fold/virulence"/>
</dbReference>
<dbReference type="AlphaFoldDB" id="X6N4L5"/>
<organism evidence="8 9">
    <name type="scientific">Reticulomyxa filosa</name>
    <dbReference type="NCBI Taxonomy" id="46433"/>
    <lineage>
        <taxon>Eukaryota</taxon>
        <taxon>Sar</taxon>
        <taxon>Rhizaria</taxon>
        <taxon>Retaria</taxon>
        <taxon>Foraminifera</taxon>
        <taxon>Monothalamids</taxon>
        <taxon>Reticulomyxidae</taxon>
        <taxon>Reticulomyxa</taxon>
    </lineage>
</organism>
<evidence type="ECO:0000256" key="5">
    <source>
        <dbReference type="ARBA" id="ARBA00022729"/>
    </source>
</evidence>
<accession>X6N4L5</accession>
<dbReference type="OrthoDB" id="2018448at2759"/>
<dbReference type="PANTHER" id="PTHR11319">
    <property type="entry name" value="G PROTEIN-COUPLED RECEPTOR-RELATED"/>
    <property type="match status" value="1"/>
</dbReference>
<dbReference type="PANTHER" id="PTHR11319:SF35">
    <property type="entry name" value="OUTER MEMBRANE PROTEIN PMPC-RELATED"/>
    <property type="match status" value="1"/>
</dbReference>
<evidence type="ECO:0000256" key="7">
    <source>
        <dbReference type="ARBA" id="ARBA00023237"/>
    </source>
</evidence>
<evidence type="ECO:0000313" key="8">
    <source>
        <dbReference type="EMBL" id="ETO21235.1"/>
    </source>
</evidence>
<reference evidence="8 9" key="1">
    <citation type="journal article" date="2013" name="Curr. Biol.">
        <title>The Genome of the Foraminiferan Reticulomyxa filosa.</title>
        <authorList>
            <person name="Glockner G."/>
            <person name="Hulsmann N."/>
            <person name="Schleicher M."/>
            <person name="Noegel A.A."/>
            <person name="Eichinger L."/>
            <person name="Gallinger C."/>
            <person name="Pawlowski J."/>
            <person name="Sierra R."/>
            <person name="Euteneuer U."/>
            <person name="Pillet L."/>
            <person name="Moustafa A."/>
            <person name="Platzer M."/>
            <person name="Groth M."/>
            <person name="Szafranski K."/>
            <person name="Schliwa M."/>
        </authorList>
    </citation>
    <scope>NUCLEOTIDE SEQUENCE [LARGE SCALE GENOMIC DNA]</scope>
</reference>
<dbReference type="Proteomes" id="UP000023152">
    <property type="component" value="Unassembled WGS sequence"/>
</dbReference>
<dbReference type="GO" id="GO:0005576">
    <property type="term" value="C:extracellular region"/>
    <property type="evidence" value="ECO:0007669"/>
    <property type="project" value="UniProtKB-SubCell"/>
</dbReference>
<dbReference type="InterPro" id="IPR003368">
    <property type="entry name" value="POMP_repeat"/>
</dbReference>
<keyword evidence="6" id="KW-0472">Membrane</keyword>
<dbReference type="NCBIfam" id="TIGR01376">
    <property type="entry name" value="POMP_repeat"/>
    <property type="match status" value="1"/>
</dbReference>
<dbReference type="EMBL" id="ASPP01011827">
    <property type="protein sequence ID" value="ETO21235.1"/>
    <property type="molecule type" value="Genomic_DNA"/>
</dbReference>
<evidence type="ECO:0000256" key="2">
    <source>
        <dbReference type="ARBA" id="ARBA00004442"/>
    </source>
</evidence>
<dbReference type="SUPFAM" id="SSF51126">
    <property type="entry name" value="Pectin lyase-like"/>
    <property type="match status" value="1"/>
</dbReference>
<evidence type="ECO:0000256" key="4">
    <source>
        <dbReference type="ARBA" id="ARBA00022525"/>
    </source>
</evidence>
<name>X6N4L5_RETFI</name>